<protein>
    <submittedName>
        <fullName evidence="7">Histone acetyltransferases subunit 3-domain-containing protein</fullName>
    </submittedName>
</protein>
<sequence length="553" mass="62803">MDQKSVDPKSFVRINIPSKSARRRSSNNNSTFNTSLQSYNKHDLQNIKKELKNSSISAADRKVQLERFMQLLNTLPNVGPNNSAAGGGFNGSAIHSSVGKLSGSTGVRPKSPKRTGSPSIHRLGSPSIHRTGSPSIHRTGSPSIHKSTSKEKGSKKRGSIIKVKKDDSDLDEYIPTQRKESIKTSTSINRKKKKRERISDDDSESSSFEKLISKNSRNSTPKRNSQNLNSTNTARGSYKKRKRSTTETTTVAVEDAPVVKSTKDQVAIKTFYEHIDTYIRDYTEEDIDFLESKGVFPLDDDEKIPKLGKHYLEVWAEEERNLTPQTAEELEARQTDTIKGPLKNQDQDLPGSPCGPLAERVLAAFLEYDIVSDDNISVNGNNHDEPITPEGTQMNGHREILDMDDRLKRELRALDLMDDQDVEWDDREDDEISIKLREYQSKLREQVKRNNYRKRILLEKVKARSGYQQYNNYLDEIDTQIEETYLARYPEKDKSKLTKAKKKRSTPTLEEVKSLLKKRKDLTEGIGVTFEPDSQYSFDPGQSIFNPEEMALL</sequence>
<dbReference type="EMBL" id="QKWP01003209">
    <property type="protein sequence ID" value="RIB01287.1"/>
    <property type="molecule type" value="Genomic_DNA"/>
</dbReference>
<proteinExistence type="inferred from homology"/>
<dbReference type="GO" id="GO:0003713">
    <property type="term" value="F:transcription coactivator activity"/>
    <property type="evidence" value="ECO:0007669"/>
    <property type="project" value="TreeGrafter"/>
</dbReference>
<dbReference type="Proteomes" id="UP000266673">
    <property type="component" value="Unassembled WGS sequence"/>
</dbReference>
<evidence type="ECO:0000256" key="2">
    <source>
        <dbReference type="ARBA" id="ARBA00005330"/>
    </source>
</evidence>
<evidence type="ECO:0000256" key="5">
    <source>
        <dbReference type="ARBA" id="ARBA00023242"/>
    </source>
</evidence>
<comment type="similarity">
    <text evidence="2">Belongs to the NGG1 family.</text>
</comment>
<feature type="region of interest" description="Disordered" evidence="6">
    <location>
        <begin position="96"/>
        <end position="163"/>
    </location>
</feature>
<dbReference type="STRING" id="44941.A0A397TWZ5"/>
<name>A0A397TWZ5_9GLOM</name>
<dbReference type="GO" id="GO:0016740">
    <property type="term" value="F:transferase activity"/>
    <property type="evidence" value="ECO:0007669"/>
    <property type="project" value="UniProtKB-KW"/>
</dbReference>
<dbReference type="AlphaFoldDB" id="A0A397TWZ5"/>
<evidence type="ECO:0000313" key="7">
    <source>
        <dbReference type="EMBL" id="RIB01287.1"/>
    </source>
</evidence>
<keyword evidence="5" id="KW-0539">Nucleus</keyword>
<reference evidence="7 8" key="1">
    <citation type="submission" date="2018-06" db="EMBL/GenBank/DDBJ databases">
        <title>Comparative genomics reveals the genomic features of Rhizophagus irregularis, R. cerebriforme, R. diaphanum and Gigaspora rosea, and their symbiotic lifestyle signature.</title>
        <authorList>
            <person name="Morin E."/>
            <person name="San Clemente H."/>
            <person name="Chen E.C.H."/>
            <person name="De La Providencia I."/>
            <person name="Hainaut M."/>
            <person name="Kuo A."/>
            <person name="Kohler A."/>
            <person name="Murat C."/>
            <person name="Tang N."/>
            <person name="Roy S."/>
            <person name="Loubradou J."/>
            <person name="Henrissat B."/>
            <person name="Grigoriev I.V."/>
            <person name="Corradi N."/>
            <person name="Roux C."/>
            <person name="Martin F.M."/>
        </authorList>
    </citation>
    <scope>NUCLEOTIDE SEQUENCE [LARGE SCALE GENOMIC DNA]</scope>
    <source>
        <strain evidence="7 8">DAOM 194757</strain>
    </source>
</reference>
<dbReference type="PANTHER" id="PTHR13556:SF2">
    <property type="entry name" value="TRANSCRIPTIONAL ADAPTER 3"/>
    <property type="match status" value="1"/>
</dbReference>
<evidence type="ECO:0000256" key="1">
    <source>
        <dbReference type="ARBA" id="ARBA00004123"/>
    </source>
</evidence>
<dbReference type="Pfam" id="PF10198">
    <property type="entry name" value="Ada3"/>
    <property type="match status" value="1"/>
</dbReference>
<keyword evidence="8" id="KW-1185">Reference proteome</keyword>
<evidence type="ECO:0000313" key="8">
    <source>
        <dbReference type="Proteomes" id="UP000266673"/>
    </source>
</evidence>
<dbReference type="GO" id="GO:0005634">
    <property type="term" value="C:nucleus"/>
    <property type="evidence" value="ECO:0007669"/>
    <property type="project" value="UniProtKB-SubCell"/>
</dbReference>
<dbReference type="InterPro" id="IPR019340">
    <property type="entry name" value="Histone_AcTrfase_su3"/>
</dbReference>
<keyword evidence="4" id="KW-0804">Transcription</keyword>
<organism evidence="7 8">
    <name type="scientific">Gigaspora rosea</name>
    <dbReference type="NCBI Taxonomy" id="44941"/>
    <lineage>
        <taxon>Eukaryota</taxon>
        <taxon>Fungi</taxon>
        <taxon>Fungi incertae sedis</taxon>
        <taxon>Mucoromycota</taxon>
        <taxon>Glomeromycotina</taxon>
        <taxon>Glomeromycetes</taxon>
        <taxon>Diversisporales</taxon>
        <taxon>Gigasporaceae</taxon>
        <taxon>Gigaspora</taxon>
    </lineage>
</organism>
<accession>A0A397TWZ5</accession>
<dbReference type="GO" id="GO:0000124">
    <property type="term" value="C:SAGA complex"/>
    <property type="evidence" value="ECO:0007669"/>
    <property type="project" value="TreeGrafter"/>
</dbReference>
<feature type="compositionally biased region" description="Polar residues" evidence="6">
    <location>
        <begin position="213"/>
        <end position="235"/>
    </location>
</feature>
<evidence type="ECO:0000256" key="6">
    <source>
        <dbReference type="SAM" id="MobiDB-lite"/>
    </source>
</evidence>
<keyword evidence="3" id="KW-0805">Transcription regulation</keyword>
<comment type="subcellular location">
    <subcellularLocation>
        <location evidence="1">Nucleus</location>
    </subcellularLocation>
</comment>
<dbReference type="GO" id="GO:0006357">
    <property type="term" value="P:regulation of transcription by RNA polymerase II"/>
    <property type="evidence" value="ECO:0007669"/>
    <property type="project" value="TreeGrafter"/>
</dbReference>
<evidence type="ECO:0000256" key="3">
    <source>
        <dbReference type="ARBA" id="ARBA00023015"/>
    </source>
</evidence>
<gene>
    <name evidence="7" type="ORF">C2G38_2231320</name>
</gene>
<dbReference type="PANTHER" id="PTHR13556">
    <property type="entry name" value="TRANSCRIPTIONAL ADAPTER 3-RELATED"/>
    <property type="match status" value="1"/>
</dbReference>
<feature type="region of interest" description="Disordered" evidence="6">
    <location>
        <begin position="1"/>
        <end position="40"/>
    </location>
</feature>
<feature type="region of interest" description="Disordered" evidence="6">
    <location>
        <begin position="181"/>
        <end position="250"/>
    </location>
</feature>
<feature type="compositionally biased region" description="Polar residues" evidence="6">
    <location>
        <begin position="128"/>
        <end position="146"/>
    </location>
</feature>
<keyword evidence="7" id="KW-0808">Transferase</keyword>
<evidence type="ECO:0000256" key="4">
    <source>
        <dbReference type="ARBA" id="ARBA00023163"/>
    </source>
</evidence>
<dbReference type="OrthoDB" id="1232at2759"/>
<comment type="caution">
    <text evidence="7">The sequence shown here is derived from an EMBL/GenBank/DDBJ whole genome shotgun (WGS) entry which is preliminary data.</text>
</comment>